<dbReference type="GO" id="GO:0009654">
    <property type="term" value="C:photosystem II oxygen evolving complex"/>
    <property type="evidence" value="ECO:0007669"/>
    <property type="project" value="InterPro"/>
</dbReference>
<dbReference type="Gene3D" id="3.40.1000.10">
    <property type="entry name" value="Mog1/PsbP, alpha/beta/alpha sandwich"/>
    <property type="match status" value="1"/>
</dbReference>
<dbReference type="OrthoDB" id="1916780at2759"/>
<evidence type="ECO:0000313" key="3">
    <source>
        <dbReference type="EMBL" id="KAF3437299.1"/>
    </source>
</evidence>
<dbReference type="Proteomes" id="UP000796880">
    <property type="component" value="Unassembled WGS sequence"/>
</dbReference>
<evidence type="ECO:0000313" key="4">
    <source>
        <dbReference type="Proteomes" id="UP000796880"/>
    </source>
</evidence>
<protein>
    <recommendedName>
        <fullName evidence="2">PsbP C-terminal domain-containing protein</fullName>
    </recommendedName>
</protein>
<gene>
    <name evidence="3" type="ORF">FNV43_RR20052</name>
</gene>
<dbReference type="InterPro" id="IPR002683">
    <property type="entry name" value="PsbP_C"/>
</dbReference>
<accession>A0A8K0E0D7</accession>
<name>A0A8K0E0D7_9ROSA</name>
<organism evidence="3 4">
    <name type="scientific">Rhamnella rubrinervis</name>
    <dbReference type="NCBI Taxonomy" id="2594499"/>
    <lineage>
        <taxon>Eukaryota</taxon>
        <taxon>Viridiplantae</taxon>
        <taxon>Streptophyta</taxon>
        <taxon>Embryophyta</taxon>
        <taxon>Tracheophyta</taxon>
        <taxon>Spermatophyta</taxon>
        <taxon>Magnoliopsida</taxon>
        <taxon>eudicotyledons</taxon>
        <taxon>Gunneridae</taxon>
        <taxon>Pentapetalae</taxon>
        <taxon>rosids</taxon>
        <taxon>fabids</taxon>
        <taxon>Rosales</taxon>
        <taxon>Rhamnaceae</taxon>
        <taxon>rhamnoid group</taxon>
        <taxon>Rhamneae</taxon>
        <taxon>Rhamnella</taxon>
    </lineage>
</organism>
<evidence type="ECO:0000259" key="2">
    <source>
        <dbReference type="Pfam" id="PF01789"/>
    </source>
</evidence>
<keyword evidence="4" id="KW-1185">Reference proteome</keyword>
<comment type="caution">
    <text evidence="3">The sequence shown here is derived from an EMBL/GenBank/DDBJ whole genome shotgun (WGS) entry which is preliminary data.</text>
</comment>
<dbReference type="GO" id="GO:0015979">
    <property type="term" value="P:photosynthesis"/>
    <property type="evidence" value="ECO:0007669"/>
    <property type="project" value="InterPro"/>
</dbReference>
<feature type="compositionally biased region" description="Low complexity" evidence="1">
    <location>
        <begin position="15"/>
        <end position="30"/>
    </location>
</feature>
<proteinExistence type="predicted"/>
<dbReference type="Pfam" id="PF01789">
    <property type="entry name" value="PsbP"/>
    <property type="match status" value="1"/>
</dbReference>
<feature type="domain" description="PsbP C-terminal" evidence="2">
    <location>
        <begin position="114"/>
        <end position="254"/>
    </location>
</feature>
<sequence length="259" mass="27714">MATIFSPSALFSNSTTTGTGNVNATNTPNPSTSQKPPQTCALPIPPSKSVLPLSTLSAATLTATAAAAATVLSITPPSLAESPTPINYQVYYGTAASAANYGGYGGNSSKKDSAEYVYDVPDGWKERLVSKVEKGTNGTDSEFYNPKKKSEKEYLTFLAGFRQLAPKEVVLNNLALSDVELQDLIASADGVTSEERKDENGQVYYVYEIDGVGAHSLISVTCANNKLYAHFVNAPTPEWNRDRDMLRHVHESFKTVGSS</sequence>
<dbReference type="GO" id="GO:0005509">
    <property type="term" value="F:calcium ion binding"/>
    <property type="evidence" value="ECO:0007669"/>
    <property type="project" value="InterPro"/>
</dbReference>
<dbReference type="GO" id="GO:0019898">
    <property type="term" value="C:extrinsic component of membrane"/>
    <property type="evidence" value="ECO:0007669"/>
    <property type="project" value="InterPro"/>
</dbReference>
<dbReference type="EMBL" id="VOIH02000009">
    <property type="protein sequence ID" value="KAF3437299.1"/>
    <property type="molecule type" value="Genomic_DNA"/>
</dbReference>
<dbReference type="PANTHER" id="PTHR31407">
    <property type="match status" value="1"/>
</dbReference>
<evidence type="ECO:0000256" key="1">
    <source>
        <dbReference type="SAM" id="MobiDB-lite"/>
    </source>
</evidence>
<reference evidence="3" key="1">
    <citation type="submission" date="2020-03" db="EMBL/GenBank/DDBJ databases">
        <title>A high-quality chromosome-level genome assembly of a woody plant with both climbing and erect habits, Rhamnella rubrinervis.</title>
        <authorList>
            <person name="Lu Z."/>
            <person name="Yang Y."/>
            <person name="Zhu X."/>
            <person name="Sun Y."/>
        </authorList>
    </citation>
    <scope>NUCLEOTIDE SEQUENCE</scope>
    <source>
        <strain evidence="3">BYM</strain>
        <tissue evidence="3">Leaf</tissue>
    </source>
</reference>
<feature type="region of interest" description="Disordered" evidence="1">
    <location>
        <begin position="15"/>
        <end position="38"/>
    </location>
</feature>
<dbReference type="SUPFAM" id="SSF55724">
    <property type="entry name" value="Mog1p/PsbP-like"/>
    <property type="match status" value="1"/>
</dbReference>
<dbReference type="InterPro" id="IPR016123">
    <property type="entry name" value="Mog1/PsbP_a/b/a-sand"/>
</dbReference>
<dbReference type="PANTHER" id="PTHR31407:SF20">
    <property type="entry name" value="THYLAKOID LUMENAL 19 KDA PROTEIN, CHLOROPLASTIC"/>
    <property type="match status" value="1"/>
</dbReference>
<dbReference type="AlphaFoldDB" id="A0A8K0E0D7"/>